<dbReference type="InterPro" id="IPR026664">
    <property type="entry name" value="Stereocilin-rel"/>
</dbReference>
<feature type="chain" id="PRO_5039933559" evidence="7">
    <location>
        <begin position="34"/>
        <end position="7414"/>
    </location>
</feature>
<feature type="signal peptide" evidence="7">
    <location>
        <begin position="1"/>
        <end position="33"/>
    </location>
</feature>
<evidence type="ECO:0000313" key="9">
    <source>
        <dbReference type="RefSeq" id="XP_053532036.1"/>
    </source>
</evidence>
<dbReference type="PANTHER" id="PTHR23412:SF6">
    <property type="entry name" value="MESOTHELIN"/>
    <property type="match status" value="1"/>
</dbReference>
<dbReference type="GeneID" id="108258581"/>
<evidence type="ECO:0000256" key="3">
    <source>
        <dbReference type="ARBA" id="ARBA00022729"/>
    </source>
</evidence>
<protein>
    <submittedName>
        <fullName evidence="9">Uncharacterized protein LOC108258581 isoform X2</fullName>
    </submittedName>
</protein>
<organism evidence="8 9">
    <name type="scientific">Ictalurus punctatus</name>
    <name type="common">Channel catfish</name>
    <name type="synonym">Silurus punctatus</name>
    <dbReference type="NCBI Taxonomy" id="7998"/>
    <lineage>
        <taxon>Eukaryota</taxon>
        <taxon>Metazoa</taxon>
        <taxon>Chordata</taxon>
        <taxon>Craniata</taxon>
        <taxon>Vertebrata</taxon>
        <taxon>Euteleostomi</taxon>
        <taxon>Actinopterygii</taxon>
        <taxon>Neopterygii</taxon>
        <taxon>Teleostei</taxon>
        <taxon>Ostariophysi</taxon>
        <taxon>Siluriformes</taxon>
        <taxon>Ictaluridae</taxon>
        <taxon>Ictalurus</taxon>
    </lineage>
</organism>
<keyword evidence="8" id="KW-1185">Reference proteome</keyword>
<evidence type="ECO:0000256" key="4">
    <source>
        <dbReference type="ARBA" id="ARBA00022889"/>
    </source>
</evidence>
<keyword evidence="3 7" id="KW-0732">Signal</keyword>
<dbReference type="Proteomes" id="UP000221080">
    <property type="component" value="Chromosome 26"/>
</dbReference>
<keyword evidence="6" id="KW-0325">Glycoprotein</keyword>
<keyword evidence="5" id="KW-0472">Membrane</keyword>
<evidence type="ECO:0000313" key="8">
    <source>
        <dbReference type="Proteomes" id="UP000221080"/>
    </source>
</evidence>
<evidence type="ECO:0000256" key="5">
    <source>
        <dbReference type="ARBA" id="ARBA00023136"/>
    </source>
</evidence>
<comment type="subcellular location">
    <subcellularLocation>
        <location evidence="1">Membrane</location>
    </subcellularLocation>
</comment>
<evidence type="ECO:0000256" key="6">
    <source>
        <dbReference type="ARBA" id="ARBA00023180"/>
    </source>
</evidence>
<keyword evidence="4" id="KW-0130">Cell adhesion</keyword>
<dbReference type="RefSeq" id="XP_053532036.1">
    <property type="nucleotide sequence ID" value="XM_053676061.1"/>
</dbReference>
<evidence type="ECO:0000256" key="7">
    <source>
        <dbReference type="SAM" id="SignalP"/>
    </source>
</evidence>
<dbReference type="GO" id="GO:0007160">
    <property type="term" value="P:cell-matrix adhesion"/>
    <property type="evidence" value="ECO:0007669"/>
    <property type="project" value="TreeGrafter"/>
</dbReference>
<dbReference type="InterPro" id="IPR010335">
    <property type="entry name" value="Mesothelin"/>
</dbReference>
<evidence type="ECO:0000256" key="1">
    <source>
        <dbReference type="ARBA" id="ARBA00004370"/>
    </source>
</evidence>
<dbReference type="PANTHER" id="PTHR23412">
    <property type="entry name" value="STEREOCILIN RELATED"/>
    <property type="match status" value="1"/>
</dbReference>
<accession>A0A9F7TGI3</accession>
<gene>
    <name evidence="9" type="primary">LOC108258581</name>
</gene>
<dbReference type="GO" id="GO:0009986">
    <property type="term" value="C:cell surface"/>
    <property type="evidence" value="ECO:0007669"/>
    <property type="project" value="TreeGrafter"/>
</dbReference>
<sequence length="7414" mass="808451">MNNVLINKQTTMRRKISCKALILCALFIAQSTATECNSTETNDTSSSINWIEKNLGNFSNYASLEELKILNANLSSVAVLGLLSSEQKAQFILQPDSGVLGNDSVFREVFSSVITSLDLNQLGGFFTAFNQTAIQMNLTSIPPTISDAILNMTLLYLVPHFQSFSPDDFALWFQTYLSFFLPGIGPNTLSIIPMNISCDSYREIVKGLDHVYSDLSAAQSNIVFNYTQDYLKYQSSQGLSCYDSGSFYMFLKGLFLSFGFPDLKDFLSLIPPDRQEELLDSISPEELSEFLNRPNTVVNGSELCTLLNSYNRTDQFLEMEPVLSSALASQTLECVWPRALSASSQADVEQWFNVTLVHYLPYLSSQLISAAELSGASCLSYRKLVSVLGDNYNFSATDFTPADVYSSMKVYLNSSDGSPRCYNSSDPLLNSSAWFVDNIGFFITFINLVDLQTFLSGSMISVFLENSENLQLFNNSGISASVLEYYTTALYIQNPEFSPLGLPAELLCQTPSSVFVHLGDADVKTILASINNFCREINPEVTAVLVAKFPNVSASTIQSLGSQCVGLTVGQISSAPSDVINSALSTLGNISGWDQGQMNALIQSIISAGFNISSASSLVSLGTLIGGVPSTTISNIPSSQLLSLSQNPTFINNILSAPVILQQTFVQKVISVDQTEVIQNVPDALVMYIPLVLLTSLSSVDISLINNKSWSHEQAMVLFGAVASASDNPEDLSASVLQGFSCSSVQTLPQQKNKGLVKACRPRAGRDKVLLKEAQLTCMYNYVKDDPFVDFIDVPSDMLLYYSYEKIQKVNCQSYFSALGRADFSVLSPALDKKTILFNDAKDCLGISGVSLTRDQVEVLGNMACTLDSSYIQNSDPLILEKLKNCGDLSDSQISAVQSRLLSGNTAYGNPSTWNEQTVEQLGILAVYFKSDLCNALNFNVKRKFLSVLREQKIPMWKIRTFFTECNSESATVSNITAATIADASFPFGFNSTQFDLYLDVAVLQDNLAAITEKVVDTSLQTVILNKLNQIYTSGLNDGVLQLLGSTSRVASIDDISNWNITIIDTLSSLMDSKDGQWEPEKSKAVIMRYLSMDNRSMGSAEISVVGANICTLDISVLENISAESLKALLSPDLSSCSIEQKSALYIIANSSFSNQRSNAITYYQLMSPYLGGAPVEDIQALSALNISMDITIFMSLNPAVLQILNVSTVRYLMGVNIADLKLFENSSVVQSWVSQQNQSDLNTLNLGIINHNPCQGVDIYPLESEFASGIVSAVLCNFSIPDYACSSVVLSSDDLVTLLTCTLERSVNYSKEAWTLFFQNFAGPLDEALDKFSNMTHSSVQSDPKLLDAIGEVIIKNFTTAQLMNATFITQWFQMRLRPFLSSVSRDFLSSLSSKTFSCESYQNVVEALSSQESLMTEEQKQFVFTSFIFPFLSRRQLPDPGCVSNTSSSINWLEKNLGDFSNYASLEELKILNANFSSVAVLGLLSSEQKAQFILQPDSGVLGNDSVFREVFSSVITSLDLNQLGGFFTAFNQTAIQMNLTSIPPTISDAILNMTLLYLVPHFQSFSPDDFALWFQTYLSFFLPGIGPNTLSIIPMNISCDSYREIVKGLDHVYSDLSAAQSNIVFNYTQDYLKYQSSQGLSCYDSGSFYMFLKGLFLSFGFPDLKDFLSLIPPDRQEELLDSISPEELSEFLNRPNTVVNGSELCTLLNSYNRTDQFLEMEPVLSSALASHTLECVWPRALSASSQADVEQWFNVTLVHYLPYLSSQLISAAELSGASCLSYRKLVSVLGDNYNFSATDFTPADVYSSMKVYLNSSDGSPRCYNSSDPLLNSSAWFVDNIGFFITFINLVDLQTFLSGSMISVFLENSENLQLFNNSGISASVLEYYTTALYIQNPEFSPLGLPAELLCQTPSSVFVHLGDADVKTILASINNFCREINPEVTAVLVAKFPNVSASTIQSLGSQCVGLTVGQISSAPSDVINSALSTLGNISGWDQGQMNALIQSIISAGFNISSASSLVSLGTLIGGVPSTTISNIPSSQLLSLSQNPTFINNILSAPVILQQTFVQKVISVDQTEVIQNVPDALVMYIPLVLLTSLSSVDISLINNKSWSHEQAMVLFGAVASASDNPEDLSASVLQGFSCSSVQTLPQQKNKGLVKACRPRAGRDKVLLKEAQLTCMYNYVKDDPFVDFIDVPSDMLLYYSYEKIQKVNCQSYFSALGRADFSVLSPALDKKTILFNDAKDCLGISGVSLTRDQVEVLGNMACTLDSSYIQNSDPLILEKLKNCGDLSDSQISAVQSRLLSGNTAYGNPSTWNEQTVEQLGILAVYFKSDLCNALNFNVKRKFLSVLREQKIPMWKIRTFFTECNSESATVSNITAATIADASFPFGFNSTQFDLYLDVAVLQDNLAAITEKVVDTSLQTVILNKLNQIYTSGLNDGVLQLLGSTSRVASIDDISNWNITIIDTLSSLMDSKDGQWEPEKSKAVIMRYLSMDNRSMGSAEISVVGANICTLDISVLENISAESLKALLSPDLSSCSIEQKSALYIIANSSFSNQRSNAITYYQLMSPYLGGAPVEDIQALSALNISMDITIFMSLNPAVLQILNVSTVRYLMGVNIADLKLFENSSVVQSWVSQQNQSDLNTLNLGIINHNPCQGVDIYPLESEFASGIVSAVLCNFSIPDYACSSVVLSSDDLVTLLTCTLERSVNYSKEAWTLFFQNFAGPLDEALDKFSNMTHSSVQSDPKLLDAIGEVIIKNFTTAQLMNATFITQWFQMRLRPFLSSVSRDFLSSLSSKTFSCESYQNVVEALSSQESLMTEEQKQFVFTSFIFPFLSRRQLPDPGCVSNTSSSINWLEKNLGDFSNYASLEELKILNANFSSVAVLGLLSSEQKAQFILQPDSGVLGNDSVFREVFSSVITSLDLNQLGGFFTAFNQTAIQMNLTSIPPTISDAILNMTLLYLVPHFQSFSPDDFALWFQTYLSFFLPGIGPNTLSIIPMNISCDSYREIVKGLDHVYSDLSAAQSNIVFNYTQDYLKYQSSQGLSCYDSGSFYMFLKGLFLSFGFPDLKDFLSLIPPDRQEELLDSISPEELSEFLNRPNTVVNGSELCTLLNSYNRTDQFLEMEPVLSSALASHTLECVWPRALSASSQADVEQWFNVTLVHYLPYLSSQLISAAELSGASCLTYRKLVSVLGDNYNFSATDFTPADVYSSMKVYLNSSDGSPRCYNSSDPLLNSSAWFVDNIGFFITFINLVDLQTFLSGSMISVFLENSENLQLFNNSGISASVLEYYTTALYIQNPEFSPLGLPAELLCQTPSSVFVHLGDADVKTILASINNFCREINPEVTAVLVAKFPNVSASTIQSLGSQCVGLTVGQISSAPSDVINSALSTLGNISGWDQGQMNALIQSIISAGFNISSASSLVSLGTLIGGVPSTTISNIPSSQLLSLSQNPTFINNILSAPVILQQTFVQKVISVDQTEVIQNVPDALVMYIPLVLLTSLSSVDISLINNKSWSHEQAMVLFGAVASASDNPEDLSASVLQGFSCSSVQTLPQQKNKGLVKACRPRAGRDKVLLKEAQLTCMYNYVKDDPFVDFIDVPSDMLLYYSYEKIQKVNCQSYFSALGRADFSVLSPALDKKTILFNDAKDCLGISGVSLTRDQVEVLGNMACTLDSSYIQNSDPLILEKLKNCGDLSDSQISAVQSRLLSGNTAYGNPSTWNEQTVEQLGILAVYFKSDLCNALNFNVKRKFLSVLREQKIPMWKIRTFFTECNSESATVSNITAATIADASFPFGFNSTQFDLYLDVAVLQDNLAAITEKVVDTSLQTVILNKLNQIYTSGLNDGVLQLLGSTSRVASIDDISNWNITIIDTLSSLMDSKDGQWEPEKSKAVIMRYLSMDNRSMGSAEISVVGANICTLDISVLENISAESLKALLSPDLSSCSIEQKSALYIIANSSFSNQRSNAITYYQLMSPYLGGAPVEDIQALSALNISMDITIFMSLNPAVLQILNVSTVRYLMGVNIADLKLFENSSVVQSWVSQQNQSDLNTLNLGIINHNPCQGVDIYPLESEFASGIVSAVLCNFSIPDYACSSVVLSSDDLVTLLTCTLERSVNYSKEAWTLFFQNFAGPLDEALDKFSNMTHSSVQSDPKLLDAIGEVIIKNFTTAQLMNATFITQWFQMRLRPFLSSVSRDFLSSLSSKTFSCESYQIVVEALSSQESLMTEEQKQFVFTSFIFPFLSRRELPDPGCVSNTSSSINWLEKNLGDFSNYASLEELKILNANFSSVAVLGLLSSEQKAQFILQPDSGVLGNDSVFREVFSSVITSLDLNQLGGFFTAFNQTAIQMNLTSIPPTISDAILNMTLLYLVPHFQSFSPDDFALWFQTYLSFFLPGIGPNTLSIIPMNISCDSYREIVKGLDHVYSDLSAAQSNIVFNYTQDYLKYQSSQGLSCYDSGSFYMFLKGLFLSFGFPDLKDFLSLIPPDRQEELLDSISPEELSEFLNRPNTVVNGSELCTLLNSYNRTDQFLEMEPVLSSALASHTLECVWPRALSASSQADVEQWFNVTLVHYLPYLSSQLISAAELSGASCLSYRKLVSVLGDNYNFSATDFTPADVYSSMKVYLNSSDGSPRCYNSSDPLLNSSAWFVDNIGFFITFINLVDLQTFLSGSMISVFLENSENLQLFNNSGISASVLEYYTTALYIQNPEFSPLGLPAELLCQTPSSVFVHLGDADVKTILASINNFCREINPEVTAVLVAKFPNVSASTIQSLGSQCVGLTVGQISSAPSDVINSALSTLGNISGWDQGQMNALIQSIISAGFNISSASSLVSLGTLIGGVPSTTISNIPSSQLLSLSQNPTFINNILSAPVILQQTFVQKVISVDQTEVIQNVPDALVMYIPLVLLTSLSSVDISLINNKSWSHEQAMVLFGAVASASDNPEDLSASVLQGFSCSSVQTLPQQKNKGLVKACRPRAGRDKVLLKEAQLTCMYNYVKDDPFVDFIDVPSDMLLYYSYEKIQKVNCQSYFSALGRADFSVLSPALDKKTILFNDAKDCLGISGVSLTRDQVEVLGNMACTLDSSYIQNSDPLILEKLKNCGDLSDSQISAVQSRLLSGNTAYGNPSTWNEQTVEQLGILAVYFKSDLCNALNFNVKRKFLSVLREQKIPMWKIRTFFTECNSESATVSNITAATIADASFPFGFNSTQFDLYLDVAVLQDNLAAITEKVVDTSLQTVILDKLNQIYTSGLNDGVLQLLGSTSRVASIDDISNWNITIIDTLSSLMDSKDGQWEPEKSKAVIMRYLSMDNRSMGSAEISVVGANICTLDISVLENISAESLKALLSPDLSSCSIEQKSALYIIANSSFSNQRSNAITYYQLMSPYLGGAPLEDIQALSTNRISMDITIFTSLNPAVLKALNVSTVQALMGVNVADLKLFENSSAVQSWVSQQNQSDLDMLNLGIINTNGSNYTAIISTTTSSTRTATDTATSANFTKMTTVINTPAITSAILTTTAFPTKSFKVTSVGTTVNTTATANPLLTTTASNTTSMRMTSSTATNVNITATANPLLTTTASNTTSNRITTSTATNVNITANPLLTTTASNTASNRITTFTATNVNITANPLLTTTASNTTSMRMTTSAATNVNITATANPLLTTTASNTASNRITTFTATNVNITANPLLTTTASNTTSNRITTSAATNVNITATANPLLTTTASNTTSTRVTTSTATNVNITANPLLATTASNTTSMRMTTSAATNVNITATANPLLTTTASNTTSTRVTTSTATNVNITANPLLTTTASNTTSMRMTTSAATNVNITANPLLTTTASNTTSMRMTTSAATNVNITATANPLLTTTASNTTSTRVTTSTATNVNITANPLLTTTASNTTSMRMTTSAATNVNITATANLLLTTSASNTTSNRIITSFESTSSATANPCQDVDSQAIETTLLYGNASAVLCNFSITDYACSSVAVLSTDDLAKLLKCKLTGIIKYPKEVWKLFFHNLAAPLDEALDKVYNMNLSNVEADPSILNAIGEVIINDFTAAQLKNATFVTEWFQMRLRLFLSSVSTDILSHLSSKNFSCETYQIVVESLSSQESLMRVEQRQSVITSFIFPFLSRADLPDPGCVSNTSSSINWLEKNLGNFSIYASSEELKILNANFSSVAVLGLLSNEQKAQFILQPDSGVLGNDSVFREVFSSVITSLDLNQLGGFFTAFIQTAIQMNLTSIPPTISDTILNMTFLYLVPHFQSFSPDDFALWFQTYLSFFLPGIGPNTLSIIPMNISCDSYREIVKGLDHVYSDLSAAQSNIVFNYTQDYLKYQSSQGLSCYDSGSFYMFLKGLFLSFGFPDLKDFLSLIPPDRQEELLDSISPEELSEFLNRPNTVVNGSELCTLLNSYNRTDQFLEMEPVLSSALASQTLECVWPRALSASSQADVEQWFNVTLVHYLPYLSSQLISAAKLSGASCLSYRKLVSVLGDNYNFSATDFTPADVYSSMKVYLNSSEGSPHCYNSSDPLLNSTAWFANNIGFFITFITLTDLRSFISDSKIAVFLENSENLQLFSNSEISANVTEYYTTQLYIQNPNFSPLRLPGGLLCEAPASAFVPLGNEDSQIILSGINKFCNETNPEITAALVEKFPSVSAPTIQLLGSQSVGLTVGQISSAPYNVINSALPTLSNIRGWDQGQENALIQSIISAGVNISSASSLLSLGTLIGGVPSATISSIPSSQLLSLSQNPTFINNILSAPVILQETYVQQVISADQSKVIENVPDALVMHIPVILLSSLSSVEISLINNKSWSHEQAMMLFGAVANTSDNPEDLSASVLQGFSCSSVQSLPQQKTKDLVKACRPRAGRDKVLLKEAQLTCIYNNMKEDSVNFTDVPTDMLLYYRYDKVQHGSCRSYFTALGGADFSVPSSILNKTATLFNNARDCLGISGVSLTRDQVEVLGNMACTLDSSYIENSDPHILEKMKNCGDISDSQITAVQSLLLSGNTTYGNPLKWNVQTLEQLSILPLYFKSDFWGQISSDLKKTFLKRFMPFLRNQKTPIQKQRNLFTECNSKVSKVRRAAVCTTGTITPVTIADASFPVGYDSTQFDLCLNISVLQDNLAAITEKVVDTSFQTVILNKLNQIYPSGLNDSVLQLLGPTSRVATIDDIRKWNIAIIDTLSSLMNSDNGNWAPEMSKAVITRYLSVGNHTLGTTEINAVGSSICSLDVNVLENITAESLKNANTLDLSSCSIQQKSALYIISNSSFSGQRSTARIYYQLISPYLGGAPVQDIQSLSTKNVSMDITTFMNLNPAVIMALNVSTVQGLLQMNLPDLKLFENSSVVQSWVAQQYQSELNTLNIGLTGGKIPLVTTQSTFTTVTTSQTNQTTSANTTAQASGAPMFHAGTWFVLLCVGLLTITHTLHRT</sequence>
<proteinExistence type="inferred from homology"/>
<evidence type="ECO:0000256" key="2">
    <source>
        <dbReference type="ARBA" id="ARBA00011016"/>
    </source>
</evidence>
<name>A0A9F7TGI3_ICTPU</name>
<reference evidence="9" key="2">
    <citation type="submission" date="2025-08" db="UniProtKB">
        <authorList>
            <consortium name="RefSeq"/>
        </authorList>
    </citation>
    <scope>IDENTIFICATION</scope>
    <source>
        <tissue evidence="9">Blood</tissue>
    </source>
</reference>
<dbReference type="Pfam" id="PF06060">
    <property type="entry name" value="Mesothelin"/>
    <property type="match status" value="5"/>
</dbReference>
<dbReference type="GO" id="GO:0016020">
    <property type="term" value="C:membrane"/>
    <property type="evidence" value="ECO:0007669"/>
    <property type="project" value="UniProtKB-SubCell"/>
</dbReference>
<reference evidence="8" key="1">
    <citation type="journal article" date="2016" name="Nat. Commun.">
        <title>The channel catfish genome sequence provides insights into the evolution of scale formation in teleosts.</title>
        <authorList>
            <person name="Liu Z."/>
            <person name="Liu S."/>
            <person name="Yao J."/>
            <person name="Bao L."/>
            <person name="Zhang J."/>
            <person name="Li Y."/>
            <person name="Jiang C."/>
            <person name="Sun L."/>
            <person name="Wang R."/>
            <person name="Zhang Y."/>
            <person name="Zhou T."/>
            <person name="Zeng Q."/>
            <person name="Fu Q."/>
            <person name="Gao S."/>
            <person name="Li N."/>
            <person name="Koren S."/>
            <person name="Jiang Y."/>
            <person name="Zimin A."/>
            <person name="Xu P."/>
            <person name="Phillippy A.M."/>
            <person name="Geng X."/>
            <person name="Song L."/>
            <person name="Sun F."/>
            <person name="Li C."/>
            <person name="Wang X."/>
            <person name="Chen A."/>
            <person name="Jin Y."/>
            <person name="Yuan Z."/>
            <person name="Yang Y."/>
            <person name="Tan S."/>
            <person name="Peatman E."/>
            <person name="Lu J."/>
            <person name="Qin Z."/>
            <person name="Dunham R."/>
            <person name="Li Z."/>
            <person name="Sonstegard T."/>
            <person name="Feng J."/>
            <person name="Danzmann R.G."/>
            <person name="Schroeder S."/>
            <person name="Scheffler B."/>
            <person name="Duke M.V."/>
            <person name="Ballard L."/>
            <person name="Kucuktas H."/>
            <person name="Kaltenboeck L."/>
            <person name="Liu H."/>
            <person name="Armbruster J."/>
            <person name="Xie Y."/>
            <person name="Kirby M.L."/>
            <person name="Tian Y."/>
            <person name="Flanagan M.E."/>
            <person name="Mu W."/>
            <person name="Waldbieser G.C."/>
        </authorList>
    </citation>
    <scope>NUCLEOTIDE SEQUENCE [LARGE SCALE GENOMIC DNA]</scope>
    <source>
        <strain evidence="8">SDA103</strain>
    </source>
</reference>
<comment type="similarity">
    <text evidence="2">Belongs to the mesothelin family.</text>
</comment>